<feature type="domain" description="FYVE-type" evidence="6">
    <location>
        <begin position="335"/>
        <end position="395"/>
    </location>
</feature>
<dbReference type="SUPFAM" id="SSF55781">
    <property type="entry name" value="GAF domain-like"/>
    <property type="match status" value="1"/>
</dbReference>
<dbReference type="PROSITE" id="PS50178">
    <property type="entry name" value="ZF_FYVE"/>
    <property type="match status" value="1"/>
</dbReference>
<dbReference type="InterPro" id="IPR029016">
    <property type="entry name" value="GAF-like_dom_sf"/>
</dbReference>
<feature type="region of interest" description="Disordered" evidence="5">
    <location>
        <begin position="618"/>
        <end position="638"/>
    </location>
</feature>
<dbReference type="EMBL" id="FR824161">
    <property type="protein sequence ID" value="CCA21253.1"/>
    <property type="molecule type" value="Genomic_DNA"/>
</dbReference>
<dbReference type="Pfam" id="PF01363">
    <property type="entry name" value="FYVE"/>
    <property type="match status" value="1"/>
</dbReference>
<dbReference type="InterPro" id="IPR017455">
    <property type="entry name" value="Znf_FYVE-rel"/>
</dbReference>
<dbReference type="InterPro" id="IPR023393">
    <property type="entry name" value="START-like_dom_sf"/>
</dbReference>
<evidence type="ECO:0000256" key="5">
    <source>
        <dbReference type="SAM" id="MobiDB-lite"/>
    </source>
</evidence>
<dbReference type="PANTHER" id="PTHR43102">
    <property type="entry name" value="SLR1143 PROTEIN"/>
    <property type="match status" value="1"/>
</dbReference>
<evidence type="ECO:0000256" key="3">
    <source>
        <dbReference type="ARBA" id="ARBA00022833"/>
    </source>
</evidence>
<evidence type="ECO:0000313" key="7">
    <source>
        <dbReference type="EMBL" id="CCA21253.1"/>
    </source>
</evidence>
<evidence type="ECO:0000256" key="1">
    <source>
        <dbReference type="ARBA" id="ARBA00022723"/>
    </source>
</evidence>
<dbReference type="Gene3D" id="3.30.450.40">
    <property type="match status" value="1"/>
</dbReference>
<reference evidence="7" key="1">
    <citation type="journal article" date="2011" name="PLoS Biol.">
        <title>Gene gain and loss during evolution of obligate parasitism in the white rust pathogen of Arabidopsis thaliana.</title>
        <authorList>
            <person name="Kemen E."/>
            <person name="Gardiner A."/>
            <person name="Schultz-Larsen T."/>
            <person name="Kemen A.C."/>
            <person name="Balmuth A.L."/>
            <person name="Robert-Seilaniantz A."/>
            <person name="Bailey K."/>
            <person name="Holub E."/>
            <person name="Studholme D.J."/>
            <person name="Maclean D."/>
            <person name="Jones J.D."/>
        </authorList>
    </citation>
    <scope>NUCLEOTIDE SEQUENCE</scope>
</reference>
<dbReference type="SMART" id="SM00064">
    <property type="entry name" value="FYVE"/>
    <property type="match status" value="1"/>
</dbReference>
<dbReference type="InterPro" id="IPR003018">
    <property type="entry name" value="GAF"/>
</dbReference>
<evidence type="ECO:0000256" key="4">
    <source>
        <dbReference type="PROSITE-ProRule" id="PRU00091"/>
    </source>
</evidence>
<dbReference type="HOGENOM" id="CLU_026132_0_0_1"/>
<name>F0WJ07_9STRA</name>
<dbReference type="PANTHER" id="PTHR43102:SF2">
    <property type="entry name" value="GAF DOMAIN-CONTAINING PROTEIN"/>
    <property type="match status" value="1"/>
</dbReference>
<keyword evidence="1" id="KW-0479">Metal-binding</keyword>
<sequence length="709" mass="80396">MYHTMNTLDICMGSVLSSLKFSTVKQSISSVTIEYTASPIQQVTLLAFDLDIFVNITYISLSINRENTKMVRSLPLRTGFFASPHFDPNEETELLQWTRSMVPELHQFDADWTLLHEKKGVQISEDRQKGGLSYGIKSVASVRATLAEMMNMFTTSSTVEFRSLFHFLLNDFFLDGAQLYHQEHGETEYVGIKWLAVGHKSVMNPMLHNQDLCLVEYSGILSADIIGKDKHQSIGVCLFESIEQPECPSLWPSHRLQRGSVTKCGFVFIPKSEGFIEARFTCCIRQPPNQRSQRRLNRQFLLQWAESIGFLEESLSRKRISRDLTVRKTPTWVDDKDRHCCRLCLKAFSNTRRKHHCRACGEIICRHCSVYQSVDLQSVGLTTLRVCKACMDGTRLSQVVKKTPDTAGPSDKKLRDAVEQYALMLPVQSIPNVPDLVGVAWLRQIAARDPSKQVMVSKLLEQLRIGDIGNDMYGDVRKDAEVDIYDTLCDLAAQTLACTYAAVNLIDENRQWFKSAVHVREADVPRDFSFCEYPVRDHRPLIVMDTLEDARFRQHPFVTGPLAVRFLAAAPLFTAENECVGAVCVLDTEPRDTLQESQIATMQNLAHLAMVMVQERREAQQKGSRMTKSQLVSSYRPKPKKESDLVLLSGYDREDELVVASRLSKTQQEDPALKEQMIQLLQKASQVRDQVTQQSRSAVQHAGLQSSAE</sequence>
<organism evidence="7">
    <name type="scientific">Albugo laibachii Nc14</name>
    <dbReference type="NCBI Taxonomy" id="890382"/>
    <lineage>
        <taxon>Eukaryota</taxon>
        <taxon>Sar</taxon>
        <taxon>Stramenopiles</taxon>
        <taxon>Oomycota</taxon>
        <taxon>Peronosporomycetes</taxon>
        <taxon>Albuginales</taxon>
        <taxon>Albuginaceae</taxon>
        <taxon>Albugo</taxon>
    </lineage>
</organism>
<feature type="compositionally biased region" description="Polar residues" evidence="5">
    <location>
        <begin position="621"/>
        <end position="633"/>
    </location>
</feature>
<proteinExistence type="predicted"/>
<dbReference type="Gene3D" id="3.30.530.20">
    <property type="match status" value="1"/>
</dbReference>
<accession>F0WJ07</accession>
<gene>
    <name evidence="7" type="primary">AlNc14C116G6542</name>
    <name evidence="7" type="ORF">ALNC14_073960</name>
</gene>
<dbReference type="AlphaFoldDB" id="F0WJ07"/>
<dbReference type="GO" id="GO:0008270">
    <property type="term" value="F:zinc ion binding"/>
    <property type="evidence" value="ECO:0007669"/>
    <property type="project" value="UniProtKB-KW"/>
</dbReference>
<protein>
    <submittedName>
        <fullName evidence="7">Uncharacterized protein AlNc14C116G6542</fullName>
    </submittedName>
</protein>
<dbReference type="SMART" id="SM00065">
    <property type="entry name" value="GAF"/>
    <property type="match status" value="1"/>
</dbReference>
<dbReference type="InterPro" id="IPR011011">
    <property type="entry name" value="Znf_FYVE_PHD"/>
</dbReference>
<dbReference type="InterPro" id="IPR000306">
    <property type="entry name" value="Znf_FYVE"/>
</dbReference>
<dbReference type="Gene3D" id="3.30.40.10">
    <property type="entry name" value="Zinc/RING finger domain, C3HC4 (zinc finger)"/>
    <property type="match status" value="1"/>
</dbReference>
<evidence type="ECO:0000259" key="6">
    <source>
        <dbReference type="PROSITE" id="PS50178"/>
    </source>
</evidence>
<evidence type="ECO:0000256" key="2">
    <source>
        <dbReference type="ARBA" id="ARBA00022771"/>
    </source>
</evidence>
<reference evidence="7" key="2">
    <citation type="submission" date="2011-02" db="EMBL/GenBank/DDBJ databases">
        <authorList>
            <person name="MacLean D."/>
        </authorList>
    </citation>
    <scope>NUCLEOTIDE SEQUENCE</scope>
</reference>
<dbReference type="InterPro" id="IPR013083">
    <property type="entry name" value="Znf_RING/FYVE/PHD"/>
</dbReference>
<dbReference type="SUPFAM" id="SSF57903">
    <property type="entry name" value="FYVE/PHD zinc finger"/>
    <property type="match status" value="1"/>
</dbReference>
<keyword evidence="3" id="KW-0862">Zinc</keyword>
<keyword evidence="2 4" id="KW-0863">Zinc-finger</keyword>
<dbReference type="Pfam" id="PF01590">
    <property type="entry name" value="GAF"/>
    <property type="match status" value="1"/>
</dbReference>